<dbReference type="HAMAP" id="MF_00108">
    <property type="entry name" value="IspD"/>
    <property type="match status" value="1"/>
</dbReference>
<dbReference type="PANTHER" id="PTHR43181">
    <property type="entry name" value="2-C-METHYL-D-ERYTHRITOL 2,4-CYCLODIPHOSPHATE SYNTHASE, CHLOROPLASTIC"/>
    <property type="match status" value="1"/>
</dbReference>
<evidence type="ECO:0000256" key="4">
    <source>
        <dbReference type="ARBA" id="ARBA00004709"/>
    </source>
</evidence>
<reference evidence="16 17" key="1">
    <citation type="submission" date="2015-04" db="EMBL/GenBank/DDBJ databases">
        <title>Whole genome shotgun sequence of Sphingomonas changbaiensis NBRC 104936.</title>
        <authorList>
            <person name="Katano-Makiyama Y."/>
            <person name="Hosoyama A."/>
            <person name="Hashimoto M."/>
            <person name="Noguchi M."/>
            <person name="Tsuchikane K."/>
            <person name="Ohji S."/>
            <person name="Yamazoe A."/>
            <person name="Ichikawa N."/>
            <person name="Kimura A."/>
            <person name="Fujita N."/>
        </authorList>
    </citation>
    <scope>NUCLEOTIDE SEQUENCE [LARGE SCALE GENOMIC DNA]</scope>
    <source>
        <strain evidence="16 17">NBRC 104936</strain>
    </source>
</reference>
<dbReference type="InterPro" id="IPR026596">
    <property type="entry name" value="IspD/F"/>
</dbReference>
<dbReference type="SUPFAM" id="SSF69765">
    <property type="entry name" value="IpsF-like"/>
    <property type="match status" value="1"/>
</dbReference>
<feature type="binding site" evidence="14">
    <location>
        <begin position="354"/>
        <end position="357"/>
    </location>
    <ligand>
        <name>4-CDP-2-C-methyl-D-erythritol 2-phosphate</name>
        <dbReference type="ChEBI" id="CHEBI:57919"/>
    </ligand>
</feature>
<feature type="site" description="Transition state stabilizer" evidence="14">
    <location>
        <position position="256"/>
    </location>
</feature>
<keyword evidence="17" id="KW-1185">Reference proteome</keyword>
<evidence type="ECO:0000256" key="13">
    <source>
        <dbReference type="ARBA" id="ARBA00023268"/>
    </source>
</evidence>
<feature type="binding site" evidence="14">
    <location>
        <position position="232"/>
    </location>
    <ligand>
        <name>a divalent metal cation</name>
        <dbReference type="ChEBI" id="CHEBI:60240"/>
    </ligand>
</feature>
<feature type="binding site" evidence="14">
    <location>
        <position position="361"/>
    </location>
    <ligand>
        <name>4-CDP-2-C-methyl-D-erythritol 2-phosphate</name>
        <dbReference type="ChEBI" id="CHEBI:57919"/>
    </ligand>
</feature>
<accession>A0A0E9MM75</accession>
<dbReference type="SUPFAM" id="SSF53448">
    <property type="entry name" value="Nucleotide-diphospho-sugar transferases"/>
    <property type="match status" value="1"/>
</dbReference>
<comment type="catalytic activity">
    <reaction evidence="1 14">
        <text>4-CDP-2-C-methyl-D-erythritol 2-phosphate = 2-C-methyl-D-erythritol 2,4-cyclic diphosphate + CMP</text>
        <dbReference type="Rhea" id="RHEA:23864"/>
        <dbReference type="ChEBI" id="CHEBI:57919"/>
        <dbReference type="ChEBI" id="CHEBI:58483"/>
        <dbReference type="ChEBI" id="CHEBI:60377"/>
        <dbReference type="EC" id="4.6.1.12"/>
    </reaction>
</comment>
<dbReference type="NCBIfam" id="NF006899">
    <property type="entry name" value="PRK09382.1"/>
    <property type="match status" value="1"/>
</dbReference>
<dbReference type="RefSeq" id="WP_281174944.1">
    <property type="nucleotide sequence ID" value="NZ_BBWU01000016.1"/>
</dbReference>
<evidence type="ECO:0000256" key="6">
    <source>
        <dbReference type="ARBA" id="ARBA00008480"/>
    </source>
</evidence>
<dbReference type="GO" id="GO:0019288">
    <property type="term" value="P:isopentenyl diphosphate biosynthetic process, methylerythritol 4-phosphate pathway"/>
    <property type="evidence" value="ECO:0007669"/>
    <property type="project" value="UniProtKB-UniRule"/>
</dbReference>
<dbReference type="EC" id="2.7.7.60" evidence="14"/>
<dbReference type="InterPro" id="IPR036571">
    <property type="entry name" value="MECDP_synthase_sf"/>
</dbReference>
<dbReference type="UniPathway" id="UPA00056">
    <property type="reaction ID" value="UER00093"/>
</dbReference>
<evidence type="ECO:0000256" key="3">
    <source>
        <dbReference type="ARBA" id="ARBA00001968"/>
    </source>
</evidence>
<dbReference type="CDD" id="cd00554">
    <property type="entry name" value="MECDP_synthase"/>
    <property type="match status" value="1"/>
</dbReference>
<comment type="caution">
    <text evidence="16">The sequence shown here is derived from an EMBL/GenBank/DDBJ whole genome shotgun (WGS) entry which is preliminary data.</text>
</comment>
<evidence type="ECO:0000256" key="14">
    <source>
        <dbReference type="HAMAP-Rule" id="MF_01520"/>
    </source>
</evidence>
<dbReference type="PROSITE" id="PS01350">
    <property type="entry name" value="ISPF"/>
    <property type="match status" value="1"/>
</dbReference>
<dbReference type="PANTHER" id="PTHR43181:SF1">
    <property type="entry name" value="2-C-METHYL-D-ERYTHRITOL 2,4-CYCLODIPHOSPHATE SYNTHASE, CHLOROPLASTIC"/>
    <property type="match status" value="1"/>
</dbReference>
<comment type="function">
    <text evidence="14">Bifunctional enzyme that catalyzes the formation of 4-diphosphocytidyl-2-C-methyl-D-erythritol from CTP and 2-C-methyl-D-erythritol 4-phosphate (MEP) (IspD), and catalyzes the conversion of 4-diphosphocytidyl-2-C-methyl-D-erythritol 2-phosphate (CDP-ME2P) to 2-C-methyl-D-erythritol 2,4-cyclodiphosphate (ME-CPP) with a corresponding release of cytidine 5-monophosphate (CMP) (IspF).</text>
</comment>
<gene>
    <name evidence="16" type="primary">ispD</name>
    <name evidence="14" type="synonym">ispDF</name>
    <name evidence="16" type="synonym">ispF</name>
    <name evidence="16" type="ORF">SCH01S_16_00330</name>
</gene>
<evidence type="ECO:0000256" key="10">
    <source>
        <dbReference type="ARBA" id="ARBA00022723"/>
    </source>
</evidence>
<dbReference type="Gene3D" id="3.90.550.10">
    <property type="entry name" value="Spore Coat Polysaccharide Biosynthesis Protein SpsA, Chain A"/>
    <property type="match status" value="1"/>
</dbReference>
<dbReference type="InterPro" id="IPR020555">
    <property type="entry name" value="MECDP_synthase_CS"/>
</dbReference>
<feature type="region of interest" description="2-C-methyl-D-erythritol 2,4-cyclodiphosphate synthase" evidence="14">
    <location>
        <begin position="224"/>
        <end position="383"/>
    </location>
</feature>
<comment type="similarity">
    <text evidence="14">In the N-terminal section; belongs to the IspD/TarI cytidylyltransferase family. IspD subfamily.</text>
</comment>
<dbReference type="HAMAP" id="MF_01520">
    <property type="entry name" value="IspDF"/>
    <property type="match status" value="1"/>
</dbReference>
<dbReference type="Proteomes" id="UP000033202">
    <property type="component" value="Unassembled WGS sequence"/>
</dbReference>
<dbReference type="InterPro" id="IPR001228">
    <property type="entry name" value="IspD"/>
</dbReference>
<keyword evidence="12 14" id="KW-0456">Lyase</keyword>
<evidence type="ECO:0000256" key="2">
    <source>
        <dbReference type="ARBA" id="ARBA00001282"/>
    </source>
</evidence>
<feature type="site" description="Transition state stabilizer" evidence="14">
    <location>
        <position position="355"/>
    </location>
</feature>
<protein>
    <recommendedName>
        <fullName evidence="14">Bifunctional enzyme IspD/IspF</fullName>
    </recommendedName>
    <domain>
        <recommendedName>
            <fullName evidence="14">2-C-methyl-D-erythritol 4-phosphate cytidylyltransferase</fullName>
            <ecNumber evidence="14">2.7.7.60</ecNumber>
        </recommendedName>
        <alternativeName>
            <fullName evidence="14">4-diphosphocytidyl-2C-methyl-D-erythritol synthase</fullName>
        </alternativeName>
        <alternativeName>
            <fullName evidence="14">MEP cytidylyltransferase</fullName>
            <shortName evidence="14">MCT</shortName>
        </alternativeName>
    </domain>
    <domain>
        <recommendedName>
            <fullName evidence="14">2-C-methyl-D-erythritol 2,4-cyclodiphosphate synthase</fullName>
            <shortName evidence="14">MECDP-synthase</shortName>
            <shortName evidence="14">MECPP-synthase</shortName>
            <shortName evidence="14">MECPS</shortName>
            <ecNumber evidence="14">4.6.1.12</ecNumber>
        </recommendedName>
    </domain>
</protein>
<dbReference type="STRING" id="1219043.SCH01S_16_00330"/>
<comment type="similarity">
    <text evidence="6">Belongs to the IspF family.</text>
</comment>
<keyword evidence="9 14" id="KW-0548">Nucleotidyltransferase</keyword>
<comment type="caution">
    <text evidence="14">Lacks conserved residue(s) required for the propagation of feature annotation.</text>
</comment>
<feature type="binding site" evidence="14">
    <location>
        <begin position="256"/>
        <end position="257"/>
    </location>
    <ligand>
        <name>4-CDP-2-C-methyl-D-erythritol 2-phosphate</name>
        <dbReference type="ChEBI" id="CHEBI:57919"/>
    </ligand>
</feature>
<evidence type="ECO:0000256" key="11">
    <source>
        <dbReference type="ARBA" id="ARBA00023229"/>
    </source>
</evidence>
<dbReference type="GO" id="GO:0050518">
    <property type="term" value="F:2-C-methyl-D-erythritol 4-phosphate cytidylyltransferase activity"/>
    <property type="evidence" value="ECO:0007669"/>
    <property type="project" value="UniProtKB-UniRule"/>
</dbReference>
<feature type="site" description="Positions MEP for the nucleophilic attack" evidence="14">
    <location>
        <position position="204"/>
    </location>
</feature>
<keyword evidence="11 14" id="KW-0414">Isoprene biosynthesis</keyword>
<dbReference type="CDD" id="cd02516">
    <property type="entry name" value="CDP-ME_synthetase"/>
    <property type="match status" value="1"/>
</dbReference>
<dbReference type="InterPro" id="IPR029044">
    <property type="entry name" value="Nucleotide-diphossugar_trans"/>
</dbReference>
<dbReference type="GO" id="GO:0016114">
    <property type="term" value="P:terpenoid biosynthetic process"/>
    <property type="evidence" value="ECO:0007669"/>
    <property type="project" value="InterPro"/>
</dbReference>
<comment type="pathway">
    <text evidence="4 14">Isoprenoid biosynthesis; isopentenyl diphosphate biosynthesis via DXP pathway; isopentenyl diphosphate from 1-deoxy-D-xylulose 5-phosphate: step 4/6.</text>
</comment>
<sequence>MNRVVALIVAAGKGERAGGDVPKQFRMLAGRPLVAHAFDRLAAHPGVDAVLVVGEEEPLRDALGDRPLLGIAPGGATRRLSVRAGLEAIEALGGADIVLIHDAARPFTPTAVIDRLLAPLETSPGAVPTLPVADTLAKHGAALGEVVDRDALVRVQTPQAFRFDDIMTSHRAWRAEQEPTDDAQMARAAGFDVALVAGDPMLEKITRAEDFAAAEARLGARSFRTGMGFDVHRLAEGEELWLGGIRVQHDKGLLGHSDADVGLHALTDAILGAIAEGDIGTHFPPSDPQWRGAPSSRFLEHAAHLVAQRDGRIEHVDLTLICEAPKIGPYRDAIRARIADLLRLAPGRISVKATTTERLGFTGRGEGIAAQAVATISLYEDSE</sequence>
<feature type="site" description="Transition state stabilizer" evidence="14">
    <location>
        <position position="23"/>
    </location>
</feature>
<dbReference type="AlphaFoldDB" id="A0A0E9MM75"/>
<feature type="site" description="Transition state stabilizer" evidence="14">
    <location>
        <position position="16"/>
    </location>
</feature>
<dbReference type="GO" id="GO:0046872">
    <property type="term" value="F:metal ion binding"/>
    <property type="evidence" value="ECO:0007669"/>
    <property type="project" value="UniProtKB-KW"/>
</dbReference>
<dbReference type="GO" id="GO:0008685">
    <property type="term" value="F:2-C-methyl-D-erythritol 2,4-cyclodiphosphate synthase activity"/>
    <property type="evidence" value="ECO:0007669"/>
    <property type="project" value="UniProtKB-UniRule"/>
</dbReference>
<evidence type="ECO:0000256" key="12">
    <source>
        <dbReference type="ARBA" id="ARBA00023239"/>
    </source>
</evidence>
<feature type="binding site" evidence="14">
    <location>
        <position position="364"/>
    </location>
    <ligand>
        <name>4-CDP-2-C-methyl-D-erythritol 2-phosphate</name>
        <dbReference type="ChEBI" id="CHEBI:57919"/>
    </ligand>
</feature>
<feature type="binding site" evidence="14">
    <location>
        <begin position="278"/>
        <end position="280"/>
    </location>
    <ligand>
        <name>4-CDP-2-C-methyl-D-erythritol 2-phosphate</name>
        <dbReference type="ChEBI" id="CHEBI:57919"/>
    </ligand>
</feature>
<evidence type="ECO:0000256" key="7">
    <source>
        <dbReference type="ARBA" id="ARBA00009789"/>
    </source>
</evidence>
<comment type="similarity">
    <text evidence="14">In the C-terminal section; belongs to the IspF family.</text>
</comment>
<evidence type="ECO:0000313" key="17">
    <source>
        <dbReference type="Proteomes" id="UP000033202"/>
    </source>
</evidence>
<comment type="catalytic activity">
    <reaction evidence="2 14">
        <text>2-C-methyl-D-erythritol 4-phosphate + CTP + H(+) = 4-CDP-2-C-methyl-D-erythritol + diphosphate</text>
        <dbReference type="Rhea" id="RHEA:13429"/>
        <dbReference type="ChEBI" id="CHEBI:15378"/>
        <dbReference type="ChEBI" id="CHEBI:33019"/>
        <dbReference type="ChEBI" id="CHEBI:37563"/>
        <dbReference type="ChEBI" id="CHEBI:57823"/>
        <dbReference type="ChEBI" id="CHEBI:58262"/>
        <dbReference type="EC" id="2.7.7.60"/>
    </reaction>
</comment>
<dbReference type="NCBIfam" id="TIGR00453">
    <property type="entry name" value="ispD"/>
    <property type="match status" value="1"/>
</dbReference>
<keyword evidence="13 14" id="KW-0511">Multifunctional enzyme</keyword>
<name>A0A0E9MM75_9SPHN</name>
<dbReference type="HAMAP" id="MF_00107">
    <property type="entry name" value="IspF"/>
    <property type="match status" value="1"/>
</dbReference>
<dbReference type="PROSITE" id="PS01295">
    <property type="entry name" value="ISPD"/>
    <property type="match status" value="1"/>
</dbReference>
<feature type="binding site" evidence="14">
    <location>
        <position position="230"/>
    </location>
    <ligand>
        <name>a divalent metal cation</name>
        <dbReference type="ChEBI" id="CHEBI:60240"/>
    </ligand>
</feature>
<dbReference type="InterPro" id="IPR003526">
    <property type="entry name" value="MECDP_synthase"/>
</dbReference>
<feature type="site" description="Positions MEP for the nucleophilic attack" evidence="14">
    <location>
        <position position="149"/>
    </location>
</feature>
<dbReference type="Pfam" id="PF02542">
    <property type="entry name" value="YgbB"/>
    <property type="match status" value="1"/>
</dbReference>
<dbReference type="EC" id="4.6.1.12" evidence="14"/>
<dbReference type="NCBIfam" id="TIGR00151">
    <property type="entry name" value="ispF"/>
    <property type="match status" value="1"/>
</dbReference>
<evidence type="ECO:0000313" key="16">
    <source>
        <dbReference type="EMBL" id="GAO38516.1"/>
    </source>
</evidence>
<comment type="cofactor">
    <cofactor evidence="3 14">
        <name>a divalent metal cation</name>
        <dbReference type="ChEBI" id="CHEBI:60240"/>
    </cofactor>
</comment>
<evidence type="ECO:0000256" key="8">
    <source>
        <dbReference type="ARBA" id="ARBA00022679"/>
    </source>
</evidence>
<dbReference type="Pfam" id="PF01128">
    <property type="entry name" value="IspD"/>
    <property type="match status" value="1"/>
</dbReference>
<evidence type="ECO:0000256" key="1">
    <source>
        <dbReference type="ARBA" id="ARBA00000200"/>
    </source>
</evidence>
<feature type="binding site" evidence="14">
    <location>
        <position position="264"/>
    </location>
    <ligand>
        <name>a divalent metal cation</name>
        <dbReference type="ChEBI" id="CHEBI:60240"/>
    </ligand>
</feature>
<dbReference type="InterPro" id="IPR018294">
    <property type="entry name" value="ISPD_synthase_CS"/>
</dbReference>
<organism evidence="16 17">
    <name type="scientific">Sphingomonas changbaiensis NBRC 104936</name>
    <dbReference type="NCBI Taxonomy" id="1219043"/>
    <lineage>
        <taxon>Bacteria</taxon>
        <taxon>Pseudomonadati</taxon>
        <taxon>Pseudomonadota</taxon>
        <taxon>Alphaproteobacteria</taxon>
        <taxon>Sphingomonadales</taxon>
        <taxon>Sphingomonadaceae</taxon>
        <taxon>Sphingomonas</taxon>
    </lineage>
</organism>
<proteinExistence type="inferred from homology"/>
<comment type="pathway">
    <text evidence="5 14">Isoprenoid biosynthesis; isopentenyl diphosphate biosynthesis via DXP pathway; isopentenyl diphosphate from 1-deoxy-D-xylulose 5-phosphate: step 2/6.</text>
</comment>
<feature type="region of interest" description="2-C-methyl-D-erythritol 4-phosphate cytidylyltransferase" evidence="14">
    <location>
        <begin position="1"/>
        <end position="223"/>
    </location>
</feature>
<keyword evidence="8 14" id="KW-0808">Transferase</keyword>
<keyword evidence="10 14" id="KW-0479">Metal-binding</keyword>
<comment type="similarity">
    <text evidence="7">Belongs to the IspD/TarI cytidylyltransferase family. IspD subfamily.</text>
</comment>
<dbReference type="InterPro" id="IPR034683">
    <property type="entry name" value="IspD/TarI"/>
</dbReference>
<evidence type="ECO:0000256" key="9">
    <source>
        <dbReference type="ARBA" id="ARBA00022695"/>
    </source>
</evidence>
<dbReference type="Gene3D" id="3.30.1330.50">
    <property type="entry name" value="2-C-methyl-D-erythritol 2,4-cyclodiphosphate synthase"/>
    <property type="match status" value="1"/>
</dbReference>
<feature type="binding site" evidence="14">
    <location>
        <begin position="230"/>
        <end position="232"/>
    </location>
    <ligand>
        <name>4-CDP-2-C-methyl-D-erythritol 2-phosphate</name>
        <dbReference type="ChEBI" id="CHEBI:57919"/>
    </ligand>
</feature>
<evidence type="ECO:0000256" key="5">
    <source>
        <dbReference type="ARBA" id="ARBA00004787"/>
    </source>
</evidence>
<dbReference type="EMBL" id="BBWU01000016">
    <property type="protein sequence ID" value="GAO38516.1"/>
    <property type="molecule type" value="Genomic_DNA"/>
</dbReference>
<evidence type="ECO:0000259" key="15">
    <source>
        <dbReference type="Pfam" id="PF02542"/>
    </source>
</evidence>
<feature type="domain" description="2-C-methyl-D-erythritol 2,4-cyclodiphosphate synthase" evidence="15">
    <location>
        <begin position="223"/>
        <end position="376"/>
    </location>
</feature>